<dbReference type="CDD" id="cd11465">
    <property type="entry name" value="bHLH_TS_scleraxis_like"/>
    <property type="match status" value="1"/>
</dbReference>
<dbReference type="PANTHER" id="PTHR23349">
    <property type="entry name" value="BASIC HELIX-LOOP-HELIX TRANSCRIPTION FACTOR, TWIST"/>
    <property type="match status" value="1"/>
</dbReference>
<name>A0AAV4B4N2_9GAST</name>
<dbReference type="InterPro" id="IPR036638">
    <property type="entry name" value="HLH_DNA-bd_sf"/>
</dbReference>
<keyword evidence="5" id="KW-0539">Nucleus</keyword>
<gene>
    <name evidence="8" type="ORF">PoB_004014900</name>
</gene>
<dbReference type="Gene3D" id="4.10.280.10">
    <property type="entry name" value="Helix-loop-helix DNA-binding domain"/>
    <property type="match status" value="1"/>
</dbReference>
<feature type="region of interest" description="Disordered" evidence="6">
    <location>
        <begin position="137"/>
        <end position="205"/>
    </location>
</feature>
<dbReference type="FunFam" id="4.10.280.10:FF:000010">
    <property type="entry name" value="Scleraxis bHLH transcription factor"/>
    <property type="match status" value="1"/>
</dbReference>
<dbReference type="PROSITE" id="PS50888">
    <property type="entry name" value="BHLH"/>
    <property type="match status" value="1"/>
</dbReference>
<dbReference type="InterPro" id="IPR011598">
    <property type="entry name" value="bHLH_dom"/>
</dbReference>
<feature type="compositionally biased region" description="Basic residues" evidence="6">
    <location>
        <begin position="182"/>
        <end position="193"/>
    </location>
</feature>
<dbReference type="Pfam" id="PF00010">
    <property type="entry name" value="HLH"/>
    <property type="match status" value="1"/>
</dbReference>
<evidence type="ECO:0000313" key="8">
    <source>
        <dbReference type="EMBL" id="GFO13644.1"/>
    </source>
</evidence>
<dbReference type="GO" id="GO:0000977">
    <property type="term" value="F:RNA polymerase II transcription regulatory region sequence-specific DNA binding"/>
    <property type="evidence" value="ECO:0007669"/>
    <property type="project" value="TreeGrafter"/>
</dbReference>
<accession>A0AAV4B4N2</accession>
<feature type="domain" description="BHLH" evidence="7">
    <location>
        <begin position="204"/>
        <end position="256"/>
    </location>
</feature>
<feature type="compositionally biased region" description="Polar residues" evidence="6">
    <location>
        <begin position="20"/>
        <end position="38"/>
    </location>
</feature>
<feature type="region of interest" description="Disordered" evidence="6">
    <location>
        <begin position="1"/>
        <end position="50"/>
    </location>
</feature>
<dbReference type="AlphaFoldDB" id="A0AAV4B4N2"/>
<evidence type="ECO:0000256" key="2">
    <source>
        <dbReference type="ARBA" id="ARBA00023015"/>
    </source>
</evidence>
<dbReference type="SUPFAM" id="SSF47459">
    <property type="entry name" value="HLH, helix-loop-helix DNA-binding domain"/>
    <property type="match status" value="1"/>
</dbReference>
<organism evidence="8 9">
    <name type="scientific">Plakobranchus ocellatus</name>
    <dbReference type="NCBI Taxonomy" id="259542"/>
    <lineage>
        <taxon>Eukaryota</taxon>
        <taxon>Metazoa</taxon>
        <taxon>Spiralia</taxon>
        <taxon>Lophotrochozoa</taxon>
        <taxon>Mollusca</taxon>
        <taxon>Gastropoda</taxon>
        <taxon>Heterobranchia</taxon>
        <taxon>Euthyneura</taxon>
        <taxon>Panpulmonata</taxon>
        <taxon>Sacoglossa</taxon>
        <taxon>Placobranchoidea</taxon>
        <taxon>Plakobranchidae</taxon>
        <taxon>Plakobranchus</taxon>
    </lineage>
</organism>
<sequence length="362" mass="40615">MGDSVKASASNRRGKRYNADLQQSEVTCSDNKKSYPQHQQEHHQLRPVSSPKQDLNNCLIACISDCNELEDNKLNVTDFPITTQSDVKPDVERNNKTDNYFHPGFPTLFSSPADYNRLYTTVPPLLCHSPCIPGPPPLKSRKVPREQSQQPLHYQPERYSPEMNPGSASAMMDTVWDDGSSHHLHHHHHHLHHHLSDSTGLTAKPRCSANARERDRTHSVNTAFITLRTLIPTEPADRKLSKIETLRLAASYIAHLSTVLMVGAECSEQPCIKHQAMMRGHQSLDMPSPVCTFCLSAARHKPNASQSSDLETNGWVRWSSALRAETPFISGIAKSADRHPSAQVSGQLWTRGYSRIRHFCSI</sequence>
<reference evidence="8 9" key="1">
    <citation type="journal article" date="2021" name="Elife">
        <title>Chloroplast acquisition without the gene transfer in kleptoplastic sea slugs, Plakobranchus ocellatus.</title>
        <authorList>
            <person name="Maeda T."/>
            <person name="Takahashi S."/>
            <person name="Yoshida T."/>
            <person name="Shimamura S."/>
            <person name="Takaki Y."/>
            <person name="Nagai Y."/>
            <person name="Toyoda A."/>
            <person name="Suzuki Y."/>
            <person name="Arimoto A."/>
            <person name="Ishii H."/>
            <person name="Satoh N."/>
            <person name="Nishiyama T."/>
            <person name="Hasebe M."/>
            <person name="Maruyama T."/>
            <person name="Minagawa J."/>
            <person name="Obokata J."/>
            <person name="Shigenobu S."/>
        </authorList>
    </citation>
    <scope>NUCLEOTIDE SEQUENCE [LARGE SCALE GENOMIC DNA]</scope>
</reference>
<dbReference type="GO" id="GO:0005634">
    <property type="term" value="C:nucleus"/>
    <property type="evidence" value="ECO:0007669"/>
    <property type="project" value="UniProtKB-SubCell"/>
</dbReference>
<comment type="caution">
    <text evidence="8">The sequence shown here is derived from an EMBL/GenBank/DDBJ whole genome shotgun (WGS) entry which is preliminary data.</text>
</comment>
<evidence type="ECO:0000256" key="6">
    <source>
        <dbReference type="SAM" id="MobiDB-lite"/>
    </source>
</evidence>
<dbReference type="EMBL" id="BLXT01004491">
    <property type="protein sequence ID" value="GFO13644.1"/>
    <property type="molecule type" value="Genomic_DNA"/>
</dbReference>
<evidence type="ECO:0000256" key="5">
    <source>
        <dbReference type="ARBA" id="ARBA00023242"/>
    </source>
</evidence>
<keyword evidence="3" id="KW-0238">DNA-binding</keyword>
<protein>
    <submittedName>
        <fullName evidence="8">Transcription factor 15</fullName>
    </submittedName>
</protein>
<dbReference type="GO" id="GO:0046983">
    <property type="term" value="F:protein dimerization activity"/>
    <property type="evidence" value="ECO:0007669"/>
    <property type="project" value="InterPro"/>
</dbReference>
<evidence type="ECO:0000313" key="9">
    <source>
        <dbReference type="Proteomes" id="UP000735302"/>
    </source>
</evidence>
<keyword evidence="4" id="KW-0804">Transcription</keyword>
<dbReference type="Proteomes" id="UP000735302">
    <property type="component" value="Unassembled WGS sequence"/>
</dbReference>
<dbReference type="SMART" id="SM00353">
    <property type="entry name" value="HLH"/>
    <property type="match status" value="1"/>
</dbReference>
<proteinExistence type="predicted"/>
<evidence type="ECO:0000256" key="3">
    <source>
        <dbReference type="ARBA" id="ARBA00023125"/>
    </source>
</evidence>
<dbReference type="PANTHER" id="PTHR23349:SF42">
    <property type="entry name" value="BHLH DOMAIN-CONTAINING PROTEIN"/>
    <property type="match status" value="1"/>
</dbReference>
<dbReference type="GO" id="GO:0000981">
    <property type="term" value="F:DNA-binding transcription factor activity, RNA polymerase II-specific"/>
    <property type="evidence" value="ECO:0007669"/>
    <property type="project" value="TreeGrafter"/>
</dbReference>
<keyword evidence="2" id="KW-0805">Transcription regulation</keyword>
<keyword evidence="9" id="KW-1185">Reference proteome</keyword>
<evidence type="ECO:0000256" key="4">
    <source>
        <dbReference type="ARBA" id="ARBA00023163"/>
    </source>
</evidence>
<dbReference type="InterPro" id="IPR050283">
    <property type="entry name" value="E-box_TF_Regulators"/>
</dbReference>
<dbReference type="GO" id="GO:0032502">
    <property type="term" value="P:developmental process"/>
    <property type="evidence" value="ECO:0007669"/>
    <property type="project" value="TreeGrafter"/>
</dbReference>
<comment type="subcellular location">
    <subcellularLocation>
        <location evidence="1">Nucleus</location>
    </subcellularLocation>
</comment>
<evidence type="ECO:0000259" key="7">
    <source>
        <dbReference type="PROSITE" id="PS50888"/>
    </source>
</evidence>
<evidence type="ECO:0000256" key="1">
    <source>
        <dbReference type="ARBA" id="ARBA00004123"/>
    </source>
</evidence>